<keyword evidence="6" id="KW-0418">Kinase</keyword>
<dbReference type="PROSITE" id="PS50883">
    <property type="entry name" value="EAL"/>
    <property type="match status" value="1"/>
</dbReference>
<dbReference type="InterPro" id="IPR035965">
    <property type="entry name" value="PAS-like_dom_sf"/>
</dbReference>
<keyword evidence="4 11" id="KW-0812">Transmembrane</keyword>
<dbReference type="Gene3D" id="2.10.70.100">
    <property type="match status" value="1"/>
</dbReference>
<protein>
    <submittedName>
        <fullName evidence="16">EAL domain-containing protein</fullName>
    </submittedName>
</protein>
<evidence type="ECO:0000259" key="14">
    <source>
        <dbReference type="PROSITE" id="PS50883"/>
    </source>
</evidence>
<dbReference type="Pfam" id="PF08448">
    <property type="entry name" value="PAS_4"/>
    <property type="match status" value="1"/>
</dbReference>
<accession>A0A931IZX5</accession>
<feature type="domain" description="GGDEF" evidence="15">
    <location>
        <begin position="717"/>
        <end position="851"/>
    </location>
</feature>
<dbReference type="CDD" id="cd01949">
    <property type="entry name" value="GGDEF"/>
    <property type="match status" value="1"/>
</dbReference>
<dbReference type="GO" id="GO:0016020">
    <property type="term" value="C:membrane"/>
    <property type="evidence" value="ECO:0007669"/>
    <property type="project" value="UniProtKB-SubCell"/>
</dbReference>
<dbReference type="InterPro" id="IPR000014">
    <property type="entry name" value="PAS"/>
</dbReference>
<dbReference type="Pfam" id="PF13426">
    <property type="entry name" value="PAS_9"/>
    <property type="match status" value="1"/>
</dbReference>
<dbReference type="Gene3D" id="3.20.20.450">
    <property type="entry name" value="EAL domain"/>
    <property type="match status" value="1"/>
</dbReference>
<dbReference type="InterPro" id="IPR013656">
    <property type="entry name" value="PAS_4"/>
</dbReference>
<dbReference type="AlphaFoldDB" id="A0A931IZX5"/>
<dbReference type="Gene3D" id="1.20.120.620">
    <property type="entry name" value="Backbone structure of the membrane domain of e. Coli histidine kinase receptor kdpd"/>
    <property type="match status" value="1"/>
</dbReference>
<feature type="domain" description="PAC" evidence="13">
    <location>
        <begin position="253"/>
        <end position="307"/>
    </location>
</feature>
<gene>
    <name evidence="16" type="ORF">I7X39_08310</name>
</gene>
<dbReference type="Gene3D" id="3.30.70.270">
    <property type="match status" value="1"/>
</dbReference>
<dbReference type="SUPFAM" id="SSF55785">
    <property type="entry name" value="PYP-like sensor domain (PAS domain)"/>
    <property type="match status" value="4"/>
</dbReference>
<evidence type="ECO:0000256" key="2">
    <source>
        <dbReference type="ARBA" id="ARBA00022553"/>
    </source>
</evidence>
<dbReference type="SMART" id="SM00091">
    <property type="entry name" value="PAS"/>
    <property type="match status" value="4"/>
</dbReference>
<dbReference type="Proteomes" id="UP000613266">
    <property type="component" value="Unassembled WGS sequence"/>
</dbReference>
<dbReference type="Pfam" id="PF08447">
    <property type="entry name" value="PAS_3"/>
    <property type="match status" value="2"/>
</dbReference>
<keyword evidence="2" id="KW-0597">Phosphoprotein</keyword>
<evidence type="ECO:0000256" key="6">
    <source>
        <dbReference type="ARBA" id="ARBA00022777"/>
    </source>
</evidence>
<evidence type="ECO:0000259" key="15">
    <source>
        <dbReference type="PROSITE" id="PS50887"/>
    </source>
</evidence>
<evidence type="ECO:0000256" key="5">
    <source>
        <dbReference type="ARBA" id="ARBA00022741"/>
    </source>
</evidence>
<feature type="transmembrane region" description="Helical" evidence="11">
    <location>
        <begin position="89"/>
        <end position="107"/>
    </location>
</feature>
<dbReference type="InterPro" id="IPR029787">
    <property type="entry name" value="Nucleotide_cyclase"/>
</dbReference>
<dbReference type="PROSITE" id="PS50113">
    <property type="entry name" value="PAC"/>
    <property type="match status" value="4"/>
</dbReference>
<feature type="domain" description="PAC" evidence="13">
    <location>
        <begin position="381"/>
        <end position="433"/>
    </location>
</feature>
<keyword evidence="7" id="KW-0067">ATP-binding</keyword>
<feature type="transmembrane region" description="Helical" evidence="11">
    <location>
        <begin position="169"/>
        <end position="190"/>
    </location>
</feature>
<organism evidence="16 17">
    <name type="scientific">Inhella proteolytica</name>
    <dbReference type="NCBI Taxonomy" id="2795029"/>
    <lineage>
        <taxon>Bacteria</taxon>
        <taxon>Pseudomonadati</taxon>
        <taxon>Pseudomonadota</taxon>
        <taxon>Betaproteobacteria</taxon>
        <taxon>Burkholderiales</taxon>
        <taxon>Sphaerotilaceae</taxon>
        <taxon>Inhella</taxon>
    </lineage>
</organism>
<dbReference type="GO" id="GO:0000160">
    <property type="term" value="P:phosphorelay signal transduction system"/>
    <property type="evidence" value="ECO:0007669"/>
    <property type="project" value="UniProtKB-KW"/>
</dbReference>
<feature type="domain" description="PAS" evidence="12">
    <location>
        <begin position="560"/>
        <end position="606"/>
    </location>
</feature>
<proteinExistence type="predicted"/>
<dbReference type="SUPFAM" id="SSF141868">
    <property type="entry name" value="EAL domain-like"/>
    <property type="match status" value="1"/>
</dbReference>
<feature type="domain" description="EAL" evidence="14">
    <location>
        <begin position="860"/>
        <end position="1114"/>
    </location>
</feature>
<reference evidence="16" key="1">
    <citation type="submission" date="2020-12" db="EMBL/GenBank/DDBJ databases">
        <title>The genome sequence of Inhella sp. 1Y17.</title>
        <authorList>
            <person name="Liu Y."/>
        </authorList>
    </citation>
    <scope>NUCLEOTIDE SEQUENCE</scope>
    <source>
        <strain evidence="16">1Y17</strain>
    </source>
</reference>
<evidence type="ECO:0000259" key="13">
    <source>
        <dbReference type="PROSITE" id="PS50113"/>
    </source>
</evidence>
<dbReference type="Pfam" id="PF13493">
    <property type="entry name" value="DUF4118"/>
    <property type="match status" value="1"/>
</dbReference>
<dbReference type="EMBL" id="JAEDAK010000004">
    <property type="protein sequence ID" value="MBH9576906.1"/>
    <property type="molecule type" value="Genomic_DNA"/>
</dbReference>
<dbReference type="InterPro" id="IPR000160">
    <property type="entry name" value="GGDEF_dom"/>
</dbReference>
<dbReference type="SMART" id="SM00052">
    <property type="entry name" value="EAL"/>
    <property type="match status" value="1"/>
</dbReference>
<feature type="transmembrane region" description="Helical" evidence="11">
    <location>
        <begin position="12"/>
        <end position="38"/>
    </location>
</feature>
<evidence type="ECO:0000256" key="11">
    <source>
        <dbReference type="SAM" id="Phobius"/>
    </source>
</evidence>
<dbReference type="InterPro" id="IPR038318">
    <property type="entry name" value="KdpD_sf"/>
</dbReference>
<dbReference type="InterPro" id="IPR052155">
    <property type="entry name" value="Biofilm_reg_signaling"/>
</dbReference>
<feature type="transmembrane region" description="Helical" evidence="11">
    <location>
        <begin position="50"/>
        <end position="69"/>
    </location>
</feature>
<keyword evidence="17" id="KW-1185">Reference proteome</keyword>
<evidence type="ECO:0000259" key="12">
    <source>
        <dbReference type="PROSITE" id="PS50112"/>
    </source>
</evidence>
<dbReference type="CDD" id="cd00130">
    <property type="entry name" value="PAS"/>
    <property type="match status" value="4"/>
</dbReference>
<dbReference type="Pfam" id="PF00563">
    <property type="entry name" value="EAL"/>
    <property type="match status" value="1"/>
</dbReference>
<evidence type="ECO:0000256" key="3">
    <source>
        <dbReference type="ARBA" id="ARBA00022679"/>
    </source>
</evidence>
<feature type="domain" description="PAS" evidence="12">
    <location>
        <begin position="434"/>
        <end position="491"/>
    </location>
</feature>
<dbReference type="InterPro" id="IPR001610">
    <property type="entry name" value="PAC"/>
</dbReference>
<dbReference type="InterPro" id="IPR013655">
    <property type="entry name" value="PAS_fold_3"/>
</dbReference>
<evidence type="ECO:0000256" key="8">
    <source>
        <dbReference type="ARBA" id="ARBA00022989"/>
    </source>
</evidence>
<dbReference type="InterPro" id="IPR035919">
    <property type="entry name" value="EAL_sf"/>
</dbReference>
<evidence type="ECO:0000313" key="16">
    <source>
        <dbReference type="EMBL" id="MBH9576906.1"/>
    </source>
</evidence>
<keyword evidence="9" id="KW-0902">Two-component regulatory system</keyword>
<evidence type="ECO:0000256" key="10">
    <source>
        <dbReference type="ARBA" id="ARBA00023136"/>
    </source>
</evidence>
<dbReference type="GO" id="GO:0016301">
    <property type="term" value="F:kinase activity"/>
    <property type="evidence" value="ECO:0007669"/>
    <property type="project" value="UniProtKB-KW"/>
</dbReference>
<dbReference type="NCBIfam" id="TIGR00254">
    <property type="entry name" value="GGDEF"/>
    <property type="match status" value="1"/>
</dbReference>
<feature type="transmembrane region" description="Helical" evidence="11">
    <location>
        <begin position="119"/>
        <end position="149"/>
    </location>
</feature>
<dbReference type="NCBIfam" id="TIGR00229">
    <property type="entry name" value="sensory_box"/>
    <property type="match status" value="2"/>
</dbReference>
<dbReference type="Pfam" id="PF00990">
    <property type="entry name" value="GGDEF"/>
    <property type="match status" value="1"/>
</dbReference>
<dbReference type="SMART" id="SM00267">
    <property type="entry name" value="GGDEF"/>
    <property type="match status" value="1"/>
</dbReference>
<dbReference type="InterPro" id="IPR000700">
    <property type="entry name" value="PAS-assoc_C"/>
</dbReference>
<name>A0A931IZX5_9BURK</name>
<evidence type="ECO:0000256" key="4">
    <source>
        <dbReference type="ARBA" id="ARBA00022692"/>
    </source>
</evidence>
<dbReference type="PROSITE" id="PS50887">
    <property type="entry name" value="GGDEF"/>
    <property type="match status" value="1"/>
</dbReference>
<dbReference type="SMART" id="SM00086">
    <property type="entry name" value="PAC"/>
    <property type="match status" value="4"/>
</dbReference>
<keyword evidence="5" id="KW-0547">Nucleotide-binding</keyword>
<evidence type="ECO:0000256" key="1">
    <source>
        <dbReference type="ARBA" id="ARBA00004141"/>
    </source>
</evidence>
<dbReference type="CDD" id="cd01948">
    <property type="entry name" value="EAL"/>
    <property type="match status" value="1"/>
</dbReference>
<dbReference type="SUPFAM" id="SSF55073">
    <property type="entry name" value="Nucleotide cyclase"/>
    <property type="match status" value="1"/>
</dbReference>
<keyword evidence="10 11" id="KW-0472">Membrane</keyword>
<dbReference type="InterPro" id="IPR025201">
    <property type="entry name" value="KdpD_TM"/>
</dbReference>
<keyword evidence="3" id="KW-0808">Transferase</keyword>
<dbReference type="InterPro" id="IPR043128">
    <property type="entry name" value="Rev_trsase/Diguanyl_cyclase"/>
</dbReference>
<dbReference type="PROSITE" id="PS50112">
    <property type="entry name" value="PAS"/>
    <property type="match status" value="2"/>
</dbReference>
<dbReference type="Gene3D" id="3.30.450.20">
    <property type="entry name" value="PAS domain"/>
    <property type="match status" value="4"/>
</dbReference>
<evidence type="ECO:0000256" key="7">
    <source>
        <dbReference type="ARBA" id="ARBA00022840"/>
    </source>
</evidence>
<sequence length="1119" mass="123560">MQGDPKRRRAIAALAAGYLCFGLAWILLSDALLALLLLPEQMQRLSTVKGVLFVLLTTGFWTWALHHIGTLTPDPMPRQLARREGLAPPWLALLAALLLPLLALLLRQQLAPLAEARPVFLLFMLPIVLAALLGGLTAGLLATTLSGLLTALLTPDLRWSPFGWSGLDSFLWVLMLSTGVVISLLSAVLLRSLRRERRHRLLIDAVIEGSPDAIWVRDPQGQVLLANQVAQQQQGVLEGPLSPLEQATLGDGHVHNVAATRRLRDGPLHHLLLTVGPVPDAQGGRQGVFSIARDVTELRDSLAVLSRSQLALAEAQQLAHMGSWEIELPEGQPQTSAELRRLLGLPEGQLLHSLSELARCFEPGEEFEAALERALATGEPYQGDLQLRRPDGSRAWVTARLRVDLNAAGRPARLSGALQDISARKRAEMALAEREQQLRRVLAGSDQGYWDWDLVSDRLQVSENLERLLGYPEGQLHQRGTRWDDFVHPEDLPLALAAVERHKSGATPHYQAELRCQTQDGRWRRLSVRGRVLERDAQGRALSMAGTFNDITERHELELALREAQTVFDRSDEGIMFCDAELRITKINPALCAITGYSPSEVIGQTPRLFSSGRHDAAFYAGMWASLKQHGRWRGEIWNQRKNGEVYAEILSISVVRDAEGAVLHYIAVFTDVSLLKRHEEELERMLHYDPLTGVANRRLLTDRLQQALARARRSGKPLAVCLLDLDGFRQANERHGEDAGNRLLVGVAQHLQAVLRADDTLARLGGDEFVLLLTELHSTQECLQVLDRVLAAARLPVALGEGLQLGLSASVGVTLFPDDEVDADTLLRHADQAMFQAKDAGRDRYQLFDPEAERRAQAQRSELQRLQQAYEAGEFVLFYQPKVELAEGRLTGAEALIRWQHPERGLLPPGEFLPYLPGSALELLLGQWVLEQAWDQAARWHAQGQALCTGVNISAHELLAPGFATRLAATLARHPGVPPALLELEVLESAAIGDMTQAVAVMRECRSLGVRFALDDFGTGYSSLSYLRQLPVDVIKVDQSFIRNMLASPSDLEIVVGVIGLARAFHLEAVAEGVETLEHAQTLRRMGCQLAQGYGIARPLPLASFEAWRAQWQGLPAA</sequence>
<dbReference type="InterPro" id="IPR001633">
    <property type="entry name" value="EAL_dom"/>
</dbReference>
<dbReference type="GO" id="GO:0005524">
    <property type="term" value="F:ATP binding"/>
    <property type="evidence" value="ECO:0007669"/>
    <property type="project" value="UniProtKB-KW"/>
</dbReference>
<evidence type="ECO:0000313" key="17">
    <source>
        <dbReference type="Proteomes" id="UP000613266"/>
    </source>
</evidence>
<comment type="subcellular location">
    <subcellularLocation>
        <location evidence="1">Membrane</location>
        <topology evidence="1">Multi-pass membrane protein</topology>
    </subcellularLocation>
</comment>
<feature type="domain" description="PAC" evidence="13">
    <location>
        <begin position="633"/>
        <end position="685"/>
    </location>
</feature>
<feature type="domain" description="PAC" evidence="13">
    <location>
        <begin position="510"/>
        <end position="563"/>
    </location>
</feature>
<dbReference type="PANTHER" id="PTHR44757:SF2">
    <property type="entry name" value="BIOFILM ARCHITECTURE MAINTENANCE PROTEIN MBAA"/>
    <property type="match status" value="1"/>
</dbReference>
<comment type="caution">
    <text evidence="16">The sequence shown here is derived from an EMBL/GenBank/DDBJ whole genome shotgun (WGS) entry which is preliminary data.</text>
</comment>
<evidence type="ECO:0000256" key="9">
    <source>
        <dbReference type="ARBA" id="ARBA00023012"/>
    </source>
</evidence>
<dbReference type="RefSeq" id="WP_198110512.1">
    <property type="nucleotide sequence ID" value="NZ_JAEDAK010000004.1"/>
</dbReference>
<dbReference type="PANTHER" id="PTHR44757">
    <property type="entry name" value="DIGUANYLATE CYCLASE DGCP"/>
    <property type="match status" value="1"/>
</dbReference>
<keyword evidence="8 11" id="KW-1133">Transmembrane helix</keyword>